<dbReference type="GO" id="GO:0016485">
    <property type="term" value="P:protein processing"/>
    <property type="evidence" value="ECO:0007669"/>
    <property type="project" value="InterPro"/>
</dbReference>
<evidence type="ECO:0000256" key="2">
    <source>
        <dbReference type="ARBA" id="ARBA00004653"/>
    </source>
</evidence>
<dbReference type="Gene3D" id="1.10.472.100">
    <property type="entry name" value="Presenilin"/>
    <property type="match status" value="1"/>
</dbReference>
<evidence type="ECO:0000313" key="12">
    <source>
        <dbReference type="EMBL" id="CAJ0590337.1"/>
    </source>
</evidence>
<accession>A0AA36DMD5</accession>
<dbReference type="AlphaFoldDB" id="A0AA36DMD5"/>
<feature type="transmembrane region" description="Helical" evidence="11">
    <location>
        <begin position="161"/>
        <end position="182"/>
    </location>
</feature>
<comment type="similarity">
    <text evidence="3">Belongs to the peptidase A22A family.</text>
</comment>
<keyword evidence="4 11" id="KW-0812">Transmembrane</keyword>
<feature type="transmembrane region" description="Helical" evidence="11">
    <location>
        <begin position="511"/>
        <end position="529"/>
    </location>
</feature>
<evidence type="ECO:0000256" key="1">
    <source>
        <dbReference type="ARBA" id="ARBA00004477"/>
    </source>
</evidence>
<dbReference type="GO" id="GO:0005789">
    <property type="term" value="C:endoplasmic reticulum membrane"/>
    <property type="evidence" value="ECO:0007669"/>
    <property type="project" value="UniProtKB-SubCell"/>
</dbReference>
<proteinExistence type="inferred from homology"/>
<dbReference type="PANTHER" id="PTHR10202:SF25">
    <property type="entry name" value="PRESENILIN SPE-4"/>
    <property type="match status" value="1"/>
</dbReference>
<dbReference type="SMART" id="SM00730">
    <property type="entry name" value="PSN"/>
    <property type="match status" value="1"/>
</dbReference>
<dbReference type="Proteomes" id="UP001176961">
    <property type="component" value="Unassembled WGS sequence"/>
</dbReference>
<feature type="transmembrane region" description="Helical" evidence="11">
    <location>
        <begin position="126"/>
        <end position="149"/>
    </location>
</feature>
<dbReference type="InterPro" id="IPR001108">
    <property type="entry name" value="Peptidase_A22A"/>
</dbReference>
<feature type="region of interest" description="Disordered" evidence="10">
    <location>
        <begin position="417"/>
        <end position="444"/>
    </location>
</feature>
<gene>
    <name evidence="12" type="ORF">CYNAS_LOCUS2320</name>
</gene>
<evidence type="ECO:0000256" key="7">
    <source>
        <dbReference type="ARBA" id="ARBA00022989"/>
    </source>
</evidence>
<keyword evidence="8" id="KW-0333">Golgi apparatus</keyword>
<dbReference type="Pfam" id="PF01080">
    <property type="entry name" value="Presenilin"/>
    <property type="match status" value="1"/>
</dbReference>
<keyword evidence="13" id="KW-1185">Reference proteome</keyword>
<evidence type="ECO:0008006" key="14">
    <source>
        <dbReference type="Google" id="ProtNLM"/>
    </source>
</evidence>
<evidence type="ECO:0000256" key="4">
    <source>
        <dbReference type="ARBA" id="ARBA00022692"/>
    </source>
</evidence>
<feature type="compositionally biased region" description="Acidic residues" evidence="10">
    <location>
        <begin position="309"/>
        <end position="319"/>
    </location>
</feature>
<feature type="compositionally biased region" description="Acidic residues" evidence="10">
    <location>
        <begin position="371"/>
        <end position="381"/>
    </location>
</feature>
<organism evidence="12 13">
    <name type="scientific">Cylicocyclus nassatus</name>
    <name type="common">Nematode worm</name>
    <dbReference type="NCBI Taxonomy" id="53992"/>
    <lineage>
        <taxon>Eukaryota</taxon>
        <taxon>Metazoa</taxon>
        <taxon>Ecdysozoa</taxon>
        <taxon>Nematoda</taxon>
        <taxon>Chromadorea</taxon>
        <taxon>Rhabditida</taxon>
        <taxon>Rhabditina</taxon>
        <taxon>Rhabditomorpha</taxon>
        <taxon>Strongyloidea</taxon>
        <taxon>Strongylidae</taxon>
        <taxon>Cylicocyclus</taxon>
    </lineage>
</organism>
<dbReference type="PANTHER" id="PTHR10202">
    <property type="entry name" value="PRESENILIN"/>
    <property type="match status" value="1"/>
</dbReference>
<dbReference type="InterPro" id="IPR042524">
    <property type="entry name" value="Presenilin_C"/>
</dbReference>
<evidence type="ECO:0000256" key="9">
    <source>
        <dbReference type="ARBA" id="ARBA00023136"/>
    </source>
</evidence>
<feature type="transmembrane region" description="Helical" evidence="11">
    <location>
        <begin position="50"/>
        <end position="69"/>
    </location>
</feature>
<evidence type="ECO:0000256" key="5">
    <source>
        <dbReference type="ARBA" id="ARBA00022824"/>
    </source>
</evidence>
<feature type="transmembrane region" description="Helical" evidence="11">
    <location>
        <begin position="213"/>
        <end position="233"/>
    </location>
</feature>
<evidence type="ECO:0000256" key="10">
    <source>
        <dbReference type="SAM" id="MobiDB-lite"/>
    </source>
</evidence>
<evidence type="ECO:0000256" key="6">
    <source>
        <dbReference type="ARBA" id="ARBA00022976"/>
    </source>
</evidence>
<evidence type="ECO:0000256" key="8">
    <source>
        <dbReference type="ARBA" id="ARBA00023034"/>
    </source>
</evidence>
<dbReference type="GO" id="GO:0000139">
    <property type="term" value="C:Golgi membrane"/>
    <property type="evidence" value="ECO:0007669"/>
    <property type="project" value="UniProtKB-SubCell"/>
</dbReference>
<dbReference type="GO" id="GO:0055074">
    <property type="term" value="P:calcium ion homeostasis"/>
    <property type="evidence" value="ECO:0007669"/>
    <property type="project" value="TreeGrafter"/>
</dbReference>
<feature type="compositionally biased region" description="Low complexity" evidence="10">
    <location>
        <begin position="299"/>
        <end position="308"/>
    </location>
</feature>
<dbReference type="GO" id="GO:0034205">
    <property type="term" value="P:amyloid-beta formation"/>
    <property type="evidence" value="ECO:0007669"/>
    <property type="project" value="TreeGrafter"/>
</dbReference>
<keyword evidence="6" id="KW-0914">Notch signaling pathway</keyword>
<protein>
    <recommendedName>
        <fullName evidence="14">Presenilin</fullName>
    </recommendedName>
</protein>
<dbReference type="GO" id="GO:0070765">
    <property type="term" value="C:gamma-secretase complex"/>
    <property type="evidence" value="ECO:0007669"/>
    <property type="project" value="TreeGrafter"/>
</dbReference>
<evidence type="ECO:0000313" key="13">
    <source>
        <dbReference type="Proteomes" id="UP001176961"/>
    </source>
</evidence>
<comment type="caution">
    <text evidence="12">The sequence shown here is derived from an EMBL/GenBank/DDBJ whole genome shotgun (WGS) entry which is preliminary data.</text>
</comment>
<keyword evidence="5" id="KW-0256">Endoplasmic reticulum</keyword>
<sequence>MHFTDRVGQLRFSVLQAAVSSNQSVEMRTTCQCDRLTCRLVSQFGEVSKLLRPVMLNMAMTLTAWIYVYKMKTDDRLSAMFLMSGNSTTGNKYHDGIINAFSAMIVLAVVSFSMLLLALWDCRRIVQLWLHMSCLLILFAVSGGFFYDLLKSLRMDEEKIIYEWLPGLVTAYGGFGCIAFFYHGAPLLLHQFFVLSNCSLVSLFYLRSFPGYTAWFVLWCVALWDIFAVLAPIGPLRKVQEKAGDYSHDVLRFLMFTADAKQSPEIEGEPAAREEDSSSSSEEDDEAAAVPAVENQPPSDTSSFTLTTEDSEEDSEPEPEEQKPLLRRRVRQAAGADRVEDLEEMARENKRTTHKNIVEKRLKKDKNSDLSSDDEVSVEMEQETHEVPVAVQNDSGDLWDQKYHIDDKEALSMVILESSSSSPSGSSYETSTSSLEDGEDADEASVTAADALNDANSLRLGMGDFVFYSVLVGQAATTENIGATIAAALGVVYGLLVTLTYFSNGDETTPALPISIVLGTVFHFGYLLFEPYFMHFMDVVLQFLLDEFS</sequence>
<dbReference type="GO" id="GO:0042500">
    <property type="term" value="F:aspartic endopeptidase activity, intramembrane cleaving"/>
    <property type="evidence" value="ECO:0007669"/>
    <property type="project" value="InterPro"/>
</dbReference>
<feature type="compositionally biased region" description="Basic and acidic residues" evidence="10">
    <location>
        <begin position="344"/>
        <end position="368"/>
    </location>
</feature>
<evidence type="ECO:0000256" key="11">
    <source>
        <dbReference type="SAM" id="Phobius"/>
    </source>
</evidence>
<comment type="subcellular location">
    <subcellularLocation>
        <location evidence="1">Endoplasmic reticulum membrane</location>
        <topology evidence="1">Multi-pass membrane protein</topology>
    </subcellularLocation>
    <subcellularLocation>
        <location evidence="2">Golgi apparatus membrane</location>
        <topology evidence="2">Multi-pass membrane protein</topology>
    </subcellularLocation>
</comment>
<keyword evidence="7 11" id="KW-1133">Transmembrane helix</keyword>
<keyword evidence="9 11" id="KW-0472">Membrane</keyword>
<dbReference type="GO" id="GO:0007219">
    <property type="term" value="P:Notch signaling pathway"/>
    <property type="evidence" value="ECO:0007669"/>
    <property type="project" value="UniProtKB-KW"/>
</dbReference>
<feature type="compositionally biased region" description="Low complexity" evidence="10">
    <location>
        <begin position="417"/>
        <end position="434"/>
    </location>
</feature>
<name>A0AA36DMD5_CYLNA</name>
<feature type="transmembrane region" description="Helical" evidence="11">
    <location>
        <begin position="97"/>
        <end position="120"/>
    </location>
</feature>
<feature type="region of interest" description="Disordered" evidence="10">
    <location>
        <begin position="263"/>
        <end position="384"/>
    </location>
</feature>
<reference evidence="12" key="1">
    <citation type="submission" date="2023-07" db="EMBL/GenBank/DDBJ databases">
        <authorList>
            <consortium name="CYATHOMIX"/>
        </authorList>
    </citation>
    <scope>NUCLEOTIDE SEQUENCE</scope>
    <source>
        <strain evidence="12">N/A</strain>
    </source>
</reference>
<dbReference type="InterPro" id="IPR006639">
    <property type="entry name" value="Preselin/SPP"/>
</dbReference>
<evidence type="ECO:0000256" key="3">
    <source>
        <dbReference type="ARBA" id="ARBA00008604"/>
    </source>
</evidence>
<dbReference type="EMBL" id="CATQJL010000001">
    <property type="protein sequence ID" value="CAJ0590337.1"/>
    <property type="molecule type" value="Genomic_DNA"/>
</dbReference>
<feature type="transmembrane region" description="Helical" evidence="11">
    <location>
        <begin position="481"/>
        <end position="502"/>
    </location>
</feature>
<dbReference type="GO" id="GO:0006509">
    <property type="term" value="P:membrane protein ectodomain proteolysis"/>
    <property type="evidence" value="ECO:0007669"/>
    <property type="project" value="TreeGrafter"/>
</dbReference>